<comment type="cofactor">
    <cofactor evidence="1">
        <name>a divalent metal cation</name>
        <dbReference type="ChEBI" id="CHEBI:60240"/>
    </cofactor>
</comment>
<keyword evidence="3" id="KW-0472">Membrane</keyword>
<keyword evidence="3" id="KW-1133">Transmembrane helix</keyword>
<dbReference type="AlphaFoldDB" id="A0A6G0YG81"/>
<evidence type="ECO:0000256" key="1">
    <source>
        <dbReference type="ARBA" id="ARBA00001968"/>
    </source>
</evidence>
<evidence type="ECO:0000313" key="5">
    <source>
        <dbReference type="EMBL" id="KAF0755103.1"/>
    </source>
</evidence>
<keyword evidence="6" id="KW-1185">Reference proteome</keyword>
<feature type="transmembrane region" description="Helical" evidence="3">
    <location>
        <begin position="134"/>
        <end position="152"/>
    </location>
</feature>
<dbReference type="Proteomes" id="UP000478052">
    <property type="component" value="Unassembled WGS sequence"/>
</dbReference>
<dbReference type="OrthoDB" id="6603219at2759"/>
<dbReference type="InterPro" id="IPR027806">
    <property type="entry name" value="HARBI1_dom"/>
</dbReference>
<dbReference type="Pfam" id="PF13359">
    <property type="entry name" value="DDE_Tnp_4"/>
    <property type="match status" value="1"/>
</dbReference>
<protein>
    <submittedName>
        <fullName evidence="5">Putative nuclease HARBI1</fullName>
    </submittedName>
</protein>
<evidence type="ECO:0000313" key="6">
    <source>
        <dbReference type="Proteomes" id="UP000478052"/>
    </source>
</evidence>
<feature type="domain" description="DDE Tnp4" evidence="4">
    <location>
        <begin position="47"/>
        <end position="89"/>
    </location>
</feature>
<evidence type="ECO:0000259" key="4">
    <source>
        <dbReference type="Pfam" id="PF13359"/>
    </source>
</evidence>
<keyword evidence="3" id="KW-0812">Transmembrane</keyword>
<proteinExistence type="predicted"/>
<comment type="caution">
    <text evidence="5">The sequence shown here is derived from an EMBL/GenBank/DDBJ whole genome shotgun (WGS) entry which is preliminary data.</text>
</comment>
<accession>A0A6G0YG81</accession>
<sequence length="153" mass="17495">MLPNYMTIQIIALMESGVLSSSSSSVSSDDEELYSLTFNNIHHVKPKTRVVIENTFSLLKGRFRQLLKLDFSSAETDSNFILACCVLHNLCTDDDDFVPEQLPVEESPENVTINQIIHPRTLQSREKRFQKRKLLCTLLIVIIRSILILINFV</sequence>
<reference evidence="5 6" key="1">
    <citation type="submission" date="2019-08" db="EMBL/GenBank/DDBJ databases">
        <title>Whole genome of Aphis craccivora.</title>
        <authorList>
            <person name="Voronova N.V."/>
            <person name="Shulinski R.S."/>
            <person name="Bandarenka Y.V."/>
            <person name="Zhorov D.G."/>
            <person name="Warner D."/>
        </authorList>
    </citation>
    <scope>NUCLEOTIDE SEQUENCE [LARGE SCALE GENOMIC DNA]</scope>
    <source>
        <strain evidence="5">180601</strain>
        <tissue evidence="5">Whole Body</tissue>
    </source>
</reference>
<name>A0A6G0YG81_APHCR</name>
<dbReference type="EMBL" id="VUJU01004232">
    <property type="protein sequence ID" value="KAF0755103.1"/>
    <property type="molecule type" value="Genomic_DNA"/>
</dbReference>
<gene>
    <name evidence="5" type="ORF">FWK35_00010091</name>
</gene>
<keyword evidence="2" id="KW-0479">Metal-binding</keyword>
<evidence type="ECO:0000256" key="2">
    <source>
        <dbReference type="ARBA" id="ARBA00022723"/>
    </source>
</evidence>
<evidence type="ECO:0000256" key="3">
    <source>
        <dbReference type="SAM" id="Phobius"/>
    </source>
</evidence>
<organism evidence="5 6">
    <name type="scientific">Aphis craccivora</name>
    <name type="common">Cowpea aphid</name>
    <dbReference type="NCBI Taxonomy" id="307492"/>
    <lineage>
        <taxon>Eukaryota</taxon>
        <taxon>Metazoa</taxon>
        <taxon>Ecdysozoa</taxon>
        <taxon>Arthropoda</taxon>
        <taxon>Hexapoda</taxon>
        <taxon>Insecta</taxon>
        <taxon>Pterygota</taxon>
        <taxon>Neoptera</taxon>
        <taxon>Paraneoptera</taxon>
        <taxon>Hemiptera</taxon>
        <taxon>Sternorrhyncha</taxon>
        <taxon>Aphidomorpha</taxon>
        <taxon>Aphidoidea</taxon>
        <taxon>Aphididae</taxon>
        <taxon>Aphidini</taxon>
        <taxon>Aphis</taxon>
        <taxon>Aphis</taxon>
    </lineage>
</organism>
<dbReference type="GO" id="GO:0046872">
    <property type="term" value="F:metal ion binding"/>
    <property type="evidence" value="ECO:0007669"/>
    <property type="project" value="UniProtKB-KW"/>
</dbReference>